<protein>
    <submittedName>
        <fullName evidence="2">Uncharacterized protein</fullName>
    </submittedName>
</protein>
<keyword evidence="3" id="KW-1185">Reference proteome</keyword>
<evidence type="ECO:0000256" key="1">
    <source>
        <dbReference type="SAM" id="SignalP"/>
    </source>
</evidence>
<proteinExistence type="predicted"/>
<accession>A0A0L0HEK8</accession>
<evidence type="ECO:0000313" key="3">
    <source>
        <dbReference type="Proteomes" id="UP000053201"/>
    </source>
</evidence>
<name>A0A0L0HEK8_SPIPD</name>
<feature type="signal peptide" evidence="1">
    <location>
        <begin position="1"/>
        <end position="22"/>
    </location>
</feature>
<gene>
    <name evidence="2" type="ORF">SPPG_05696</name>
</gene>
<dbReference type="OrthoDB" id="2178153at2759"/>
<dbReference type="Proteomes" id="UP000053201">
    <property type="component" value="Unassembled WGS sequence"/>
</dbReference>
<dbReference type="InParanoid" id="A0A0L0HEK8"/>
<evidence type="ECO:0000313" key="2">
    <source>
        <dbReference type="EMBL" id="KNC99461.1"/>
    </source>
</evidence>
<organism evidence="2 3">
    <name type="scientific">Spizellomyces punctatus (strain DAOM BR117)</name>
    <dbReference type="NCBI Taxonomy" id="645134"/>
    <lineage>
        <taxon>Eukaryota</taxon>
        <taxon>Fungi</taxon>
        <taxon>Fungi incertae sedis</taxon>
        <taxon>Chytridiomycota</taxon>
        <taxon>Chytridiomycota incertae sedis</taxon>
        <taxon>Chytridiomycetes</taxon>
        <taxon>Spizellomycetales</taxon>
        <taxon>Spizellomycetaceae</taxon>
        <taxon>Spizellomyces</taxon>
    </lineage>
</organism>
<keyword evidence="1" id="KW-0732">Signal</keyword>
<feature type="chain" id="PRO_5005540058" evidence="1">
    <location>
        <begin position="23"/>
        <end position="243"/>
    </location>
</feature>
<dbReference type="EMBL" id="KQ257458">
    <property type="protein sequence ID" value="KNC99461.1"/>
    <property type="molecule type" value="Genomic_DNA"/>
</dbReference>
<dbReference type="GeneID" id="27689057"/>
<reference evidence="2 3" key="1">
    <citation type="submission" date="2009-08" db="EMBL/GenBank/DDBJ databases">
        <title>The Genome Sequence of Spizellomyces punctatus strain DAOM BR117.</title>
        <authorList>
            <consortium name="The Broad Institute Genome Sequencing Platform"/>
            <person name="Russ C."/>
            <person name="Cuomo C."/>
            <person name="Shea T."/>
            <person name="Young S.K."/>
            <person name="Zeng Q."/>
            <person name="Koehrsen M."/>
            <person name="Haas B."/>
            <person name="Borodovsky M."/>
            <person name="Guigo R."/>
            <person name="Alvarado L."/>
            <person name="Berlin A."/>
            <person name="Bochicchio J."/>
            <person name="Borenstein D."/>
            <person name="Chapman S."/>
            <person name="Chen Z."/>
            <person name="Engels R."/>
            <person name="Freedman E."/>
            <person name="Gellesch M."/>
            <person name="Goldberg J."/>
            <person name="Griggs A."/>
            <person name="Gujja S."/>
            <person name="Heiman D."/>
            <person name="Hepburn T."/>
            <person name="Howarth C."/>
            <person name="Jen D."/>
            <person name="Larson L."/>
            <person name="Lewis B."/>
            <person name="Mehta T."/>
            <person name="Park D."/>
            <person name="Pearson M."/>
            <person name="Roberts A."/>
            <person name="Saif S."/>
            <person name="Shenoy N."/>
            <person name="Sisk P."/>
            <person name="Stolte C."/>
            <person name="Sykes S."/>
            <person name="Thomson T."/>
            <person name="Walk T."/>
            <person name="White J."/>
            <person name="Yandava C."/>
            <person name="Burger G."/>
            <person name="Gray M.W."/>
            <person name="Holland P.W.H."/>
            <person name="King N."/>
            <person name="Lang F.B.F."/>
            <person name="Roger A.J."/>
            <person name="Ruiz-Trillo I."/>
            <person name="Lander E."/>
            <person name="Nusbaum C."/>
        </authorList>
    </citation>
    <scope>NUCLEOTIDE SEQUENCE [LARGE SCALE GENOMIC DNA]</scope>
    <source>
        <strain evidence="2 3">DAOM BR117</strain>
    </source>
</reference>
<dbReference type="RefSeq" id="XP_016607501.1">
    <property type="nucleotide sequence ID" value="XM_016753911.1"/>
</dbReference>
<sequence length="243" mass="24952">MVKMIFSSTFALMLLGISAAAAAVTPSQDIAAVTQFSRTNQVLFARQEKEEGDDDKDGVRVNATLNTPVTLVAGKKVDVTYPDGFELDVNSTVANTVTVTSGTPSISTVPSGFKLLAKNSWKVTYRTALAAGASAKIEFAVSAAAVTAAGGAGAKLMDTRLAFVQNGAWMVDEKTSKFDADENKTASTSASVKSNSEWTVLLKTSSSSATNTGSSTAPKSAGSTLVRNAGLSLAGVAVALILV</sequence>
<dbReference type="VEuPathDB" id="FungiDB:SPPG_05696"/>
<dbReference type="AlphaFoldDB" id="A0A0L0HEK8"/>